<comment type="catalytic activity">
    <reaction evidence="11">
        <text>ATP + H2O + xenobioticSide 1 = ADP + phosphate + xenobioticSide 2.</text>
        <dbReference type="EC" id="7.6.2.2"/>
    </reaction>
</comment>
<evidence type="ECO:0000256" key="4">
    <source>
        <dbReference type="ARBA" id="ARBA00022692"/>
    </source>
</evidence>
<feature type="domain" description="ABC transporter" evidence="17">
    <location>
        <begin position="619"/>
        <end position="849"/>
    </location>
</feature>
<dbReference type="GO" id="GO:0008559">
    <property type="term" value="F:ABC-type xenobiotic transporter activity"/>
    <property type="evidence" value="ECO:0007669"/>
    <property type="project" value="UniProtKB-EC"/>
</dbReference>
<feature type="transmembrane region" description="Helical" evidence="16">
    <location>
        <begin position="97"/>
        <end position="120"/>
    </location>
</feature>
<feature type="transmembrane region" description="Helical" evidence="16">
    <location>
        <begin position="1156"/>
        <end position="1175"/>
    </location>
</feature>
<dbReference type="Pfam" id="PF00005">
    <property type="entry name" value="ABC_tran"/>
    <property type="match status" value="2"/>
</dbReference>
<dbReference type="CDD" id="cd03250">
    <property type="entry name" value="ABCC_MRP_domain1"/>
    <property type="match status" value="1"/>
</dbReference>
<proteinExistence type="inferred from homology"/>
<feature type="compositionally biased region" description="Basic and acidic residues" evidence="15">
    <location>
        <begin position="847"/>
        <end position="863"/>
    </location>
</feature>
<protein>
    <submittedName>
        <fullName evidence="19">ATP-binding cassette, sub-family C (CFTR/MRP), member 10</fullName>
    </submittedName>
</protein>
<keyword evidence="20" id="KW-1185">Reference proteome</keyword>
<organism evidence="19 20">
    <name type="scientific">Salmo trutta</name>
    <name type="common">Brown trout</name>
    <dbReference type="NCBI Taxonomy" id="8032"/>
    <lineage>
        <taxon>Eukaryota</taxon>
        <taxon>Metazoa</taxon>
        <taxon>Chordata</taxon>
        <taxon>Craniata</taxon>
        <taxon>Vertebrata</taxon>
        <taxon>Euteleostomi</taxon>
        <taxon>Actinopterygii</taxon>
        <taxon>Neopterygii</taxon>
        <taxon>Teleostei</taxon>
        <taxon>Protacanthopterygii</taxon>
        <taxon>Salmoniformes</taxon>
        <taxon>Salmonidae</taxon>
        <taxon>Salmoninae</taxon>
        <taxon>Salmo</taxon>
    </lineage>
</organism>
<evidence type="ECO:0000256" key="14">
    <source>
        <dbReference type="ARBA" id="ARBA00048007"/>
    </source>
</evidence>
<gene>
    <name evidence="19" type="primary">LOC115208702</name>
</gene>
<comment type="catalytic activity">
    <reaction evidence="14">
        <text>an S-substituted glutathione(in) + ATP + H2O = an S-substituted glutathione(out) + ADP + phosphate + H(+)</text>
        <dbReference type="Rhea" id="RHEA:19121"/>
        <dbReference type="ChEBI" id="CHEBI:15377"/>
        <dbReference type="ChEBI" id="CHEBI:15378"/>
        <dbReference type="ChEBI" id="CHEBI:30616"/>
        <dbReference type="ChEBI" id="CHEBI:43474"/>
        <dbReference type="ChEBI" id="CHEBI:90779"/>
        <dbReference type="ChEBI" id="CHEBI:456216"/>
        <dbReference type="EC" id="7.6.2.3"/>
    </reaction>
    <physiologicalReaction direction="left-to-right" evidence="14">
        <dbReference type="Rhea" id="RHEA:19122"/>
    </physiologicalReaction>
</comment>
<dbReference type="GO" id="GO:0005524">
    <property type="term" value="F:ATP binding"/>
    <property type="evidence" value="ECO:0007669"/>
    <property type="project" value="UniProtKB-KW"/>
</dbReference>
<comment type="subcellular location">
    <subcellularLocation>
        <location evidence="1">Membrane</location>
        <topology evidence="1">Multi-pass membrane protein</topology>
    </subcellularLocation>
</comment>
<dbReference type="SUPFAM" id="SSF90123">
    <property type="entry name" value="ABC transporter transmembrane region"/>
    <property type="match status" value="2"/>
</dbReference>
<comment type="catalytic activity">
    <reaction evidence="12">
        <text>leukotriene C4(in) + ATP + H2O = leukotriene C4(out) + ADP + phosphate + H(+)</text>
        <dbReference type="Rhea" id="RHEA:38963"/>
        <dbReference type="ChEBI" id="CHEBI:15377"/>
        <dbReference type="ChEBI" id="CHEBI:15378"/>
        <dbReference type="ChEBI" id="CHEBI:30616"/>
        <dbReference type="ChEBI" id="CHEBI:43474"/>
        <dbReference type="ChEBI" id="CHEBI:57973"/>
        <dbReference type="ChEBI" id="CHEBI:456216"/>
    </reaction>
    <physiologicalReaction direction="left-to-right" evidence="12">
        <dbReference type="Rhea" id="RHEA:38964"/>
    </physiologicalReaction>
</comment>
<dbReference type="PROSITE" id="PS00211">
    <property type="entry name" value="ABC_TRANSPORTER_1"/>
    <property type="match status" value="2"/>
</dbReference>
<dbReference type="InterPro" id="IPR027417">
    <property type="entry name" value="P-loop_NTPase"/>
</dbReference>
<keyword evidence="7" id="KW-0067">ATP-binding</keyword>
<dbReference type="CDD" id="cd18598">
    <property type="entry name" value="ABC_6TM_MRP7_D1_like"/>
    <property type="match status" value="1"/>
</dbReference>
<dbReference type="FunFam" id="1.20.1560.10:FF:000037">
    <property type="entry name" value="ATP-binding cassette subfamily C member 10"/>
    <property type="match status" value="1"/>
</dbReference>
<evidence type="ECO:0000256" key="16">
    <source>
        <dbReference type="SAM" id="Phobius"/>
    </source>
</evidence>
<keyword evidence="9 16" id="KW-1133">Transmembrane helix</keyword>
<keyword evidence="8" id="KW-1278">Translocase</keyword>
<comment type="similarity">
    <text evidence="2">Belongs to the ABC transporter superfamily. ABCC family. Conjugate transporter (TC 3.A.1.208) subfamily.</text>
</comment>
<keyword evidence="4 16" id="KW-0812">Transmembrane</keyword>
<dbReference type="GO" id="GO:0016323">
    <property type="term" value="C:basolateral plasma membrane"/>
    <property type="evidence" value="ECO:0007669"/>
    <property type="project" value="UniProtKB-ARBA"/>
</dbReference>
<dbReference type="CDD" id="cd18605">
    <property type="entry name" value="ABC_6TM_MRP7_D2_like"/>
    <property type="match status" value="1"/>
</dbReference>
<dbReference type="FunFam" id="3.40.50.300:FF:000997">
    <property type="entry name" value="Multidrug resistance-associated protein 1"/>
    <property type="match status" value="1"/>
</dbReference>
<evidence type="ECO:0000256" key="6">
    <source>
        <dbReference type="ARBA" id="ARBA00022741"/>
    </source>
</evidence>
<evidence type="ECO:0000256" key="12">
    <source>
        <dbReference type="ARBA" id="ARBA00047523"/>
    </source>
</evidence>
<dbReference type="Proteomes" id="UP000472277">
    <property type="component" value="Chromosome 14"/>
</dbReference>
<evidence type="ECO:0000256" key="5">
    <source>
        <dbReference type="ARBA" id="ARBA00022737"/>
    </source>
</evidence>
<feature type="domain" description="ABC transporter" evidence="17">
    <location>
        <begin position="1245"/>
        <end position="1478"/>
    </location>
</feature>
<keyword evidence="5" id="KW-0677">Repeat</keyword>
<feature type="domain" description="ABC transmembrane type-1" evidence="18">
    <location>
        <begin position="336"/>
        <end position="616"/>
    </location>
</feature>
<dbReference type="SMART" id="SM00382">
    <property type="entry name" value="AAA"/>
    <property type="match status" value="2"/>
</dbReference>
<reference evidence="19" key="1">
    <citation type="submission" date="2025-08" db="UniProtKB">
        <authorList>
            <consortium name="Ensembl"/>
        </authorList>
    </citation>
    <scope>IDENTIFICATION</scope>
</reference>
<feature type="domain" description="ABC transmembrane type-1" evidence="18">
    <location>
        <begin position="913"/>
        <end position="1209"/>
    </location>
</feature>
<dbReference type="Gene3D" id="3.40.50.300">
    <property type="entry name" value="P-loop containing nucleotide triphosphate hydrolases"/>
    <property type="match status" value="2"/>
</dbReference>
<feature type="transmembrane region" description="Helical" evidence="16">
    <location>
        <begin position="132"/>
        <end position="153"/>
    </location>
</feature>
<dbReference type="InterPro" id="IPR050173">
    <property type="entry name" value="ABC_transporter_C-like"/>
</dbReference>
<feature type="transmembrane region" description="Helical" evidence="16">
    <location>
        <begin position="965"/>
        <end position="987"/>
    </location>
</feature>
<evidence type="ECO:0000256" key="3">
    <source>
        <dbReference type="ARBA" id="ARBA00022448"/>
    </source>
</evidence>
<keyword evidence="10 16" id="KW-0472">Membrane</keyword>
<evidence type="ECO:0000256" key="15">
    <source>
        <dbReference type="SAM" id="MobiDB-lite"/>
    </source>
</evidence>
<dbReference type="InterPro" id="IPR017871">
    <property type="entry name" value="ABC_transporter-like_CS"/>
</dbReference>
<dbReference type="Pfam" id="PF00664">
    <property type="entry name" value="ABC_membrane"/>
    <property type="match status" value="2"/>
</dbReference>
<dbReference type="FunFam" id="1.20.1560.10:FF:000045">
    <property type="entry name" value="ATP-binding cassette subfamily C member 10"/>
    <property type="match status" value="1"/>
</dbReference>
<evidence type="ECO:0000313" key="20">
    <source>
        <dbReference type="Proteomes" id="UP000472277"/>
    </source>
</evidence>
<dbReference type="Ensembl" id="ENSSTUT00000016264.1">
    <property type="protein sequence ID" value="ENSSTUP00000015407.1"/>
    <property type="gene ID" value="ENSSTUG00000005841.1"/>
</dbReference>
<evidence type="ECO:0000256" key="9">
    <source>
        <dbReference type="ARBA" id="ARBA00022989"/>
    </source>
</evidence>
<evidence type="ECO:0000259" key="18">
    <source>
        <dbReference type="PROSITE" id="PS50929"/>
    </source>
</evidence>
<name>A0A673X354_SALTR</name>
<evidence type="ECO:0000256" key="2">
    <source>
        <dbReference type="ARBA" id="ARBA00009726"/>
    </source>
</evidence>
<dbReference type="InterPro" id="IPR011527">
    <property type="entry name" value="ABC1_TM_dom"/>
</dbReference>
<dbReference type="SUPFAM" id="SSF52540">
    <property type="entry name" value="P-loop containing nucleoside triphosphate hydrolases"/>
    <property type="match status" value="2"/>
</dbReference>
<dbReference type="CDD" id="cd03244">
    <property type="entry name" value="ABCC_MRP_domain2"/>
    <property type="match status" value="1"/>
</dbReference>
<dbReference type="InterPro" id="IPR003439">
    <property type="entry name" value="ABC_transporter-like_ATP-bd"/>
</dbReference>
<dbReference type="InterPro" id="IPR036640">
    <property type="entry name" value="ABC1_TM_sf"/>
</dbReference>
<feature type="transmembrane region" description="Helical" evidence="16">
    <location>
        <begin position="1040"/>
        <end position="1059"/>
    </location>
</feature>
<keyword evidence="6" id="KW-0547">Nucleotide-binding</keyword>
<evidence type="ECO:0000256" key="13">
    <source>
        <dbReference type="ARBA" id="ARBA00047576"/>
    </source>
</evidence>
<evidence type="ECO:0000256" key="10">
    <source>
        <dbReference type="ARBA" id="ARBA00023136"/>
    </source>
</evidence>
<accession>A0A673X354</accession>
<dbReference type="Gene3D" id="1.20.1560.10">
    <property type="entry name" value="ABC transporter type 1, transmembrane domain"/>
    <property type="match status" value="2"/>
</dbReference>
<dbReference type="InterPro" id="IPR003593">
    <property type="entry name" value="AAA+_ATPase"/>
</dbReference>
<dbReference type="GO" id="GO:0016887">
    <property type="term" value="F:ATP hydrolysis activity"/>
    <property type="evidence" value="ECO:0007669"/>
    <property type="project" value="InterPro"/>
</dbReference>
<dbReference type="PANTHER" id="PTHR24223">
    <property type="entry name" value="ATP-BINDING CASSETTE SUB-FAMILY C"/>
    <property type="match status" value="1"/>
</dbReference>
<dbReference type="PROSITE" id="PS50929">
    <property type="entry name" value="ABC_TM1F"/>
    <property type="match status" value="2"/>
</dbReference>
<dbReference type="FunFam" id="3.40.50.300:FF:000163">
    <property type="entry name" value="Multidrug resistance-associated protein member 4"/>
    <property type="match status" value="1"/>
</dbReference>
<feature type="transmembrane region" description="Helical" evidence="16">
    <location>
        <begin position="463"/>
        <end position="487"/>
    </location>
</feature>
<dbReference type="PROSITE" id="PS50893">
    <property type="entry name" value="ABC_TRANSPORTER_2"/>
    <property type="match status" value="2"/>
</dbReference>
<feature type="transmembrane region" description="Helical" evidence="16">
    <location>
        <begin position="900"/>
        <end position="920"/>
    </location>
</feature>
<evidence type="ECO:0000256" key="1">
    <source>
        <dbReference type="ARBA" id="ARBA00004141"/>
    </source>
</evidence>
<dbReference type="GeneTree" id="ENSGT00940000164531"/>
<evidence type="ECO:0000313" key="19">
    <source>
        <dbReference type="Ensembl" id="ENSSTUP00000015407.1"/>
    </source>
</evidence>
<sequence length="1491" mass="164640">MGRGVVADFGPSELISGLCHTDTLDPFPVWRDGAISPCFNQLTAHLPFYPFALHRCSLLRSSPPCGWGLRLVSALLVALFFVGDLVLVALLHRGDMYLDVLADGCAILSWLVHFGALLVLQRSIHRRTRGPSLLLLLVLLPIPNLVVTLLAYAQDTTYLDLAEPLRVARLVLAAARGLPLLVYLLAFAAPCVGEGSYTSMSVNDADSSLLIPESSYQETGAMVAEDGSGCISRLLYLWLNPLLRRGRRGELERPCDVYLLPRRLRTSAVRRHFLRCWEDCQQRAATQRGNTTPRPANMSLQNGTWTSPLQEELSGIAVEVGLLKVLHKAFGLRYYLLGVLKLAGNMLGFAGPLLLSSLVTYMEEEGAPFSRGAWCATGLFFSTLFSALIRNLFVFEVSKVSLSARAALVSSIYGKALRVNGGGLAARFTLGEVVNFMSTDTDRVVNFFNSFHEMWSLPFQFSIALYLLYLQVGVAFLGGLGVALLLVPLNKVLASKIMENNKHMLTHKDSRVKLMTEVLFGIRVIKFYNWEAYFAQKIAACRRQELSHLKAIKYLDALCVYTWGALPVVISIITFVTYVLLGHELTAAKVFTTLALVGMLILPLNSFPWVLNGTLEAKVSLDRIQRFLKLPNQDLDAYFSHGRCVCVCTCGSLVVVVGKVGCGKSSLLAAITGELNRRAGVVYVQGRENGFGLAAQEPWIQHATVRDNILFGRDYNSSFYQAVVEACALTDDINILPNGDRTEVGENGVNLSGGQKARLALARAVYMEKDIFLLDDPLAAVDTDVAHHLMERCIMGILRSKTRILCTHRIEFVDKADVVILMDNGTIIKTGTPEEVLPLVEAVPKNRKNDSNAKEKGTRNVIEREEEQGPSNELFAEVESSLSGEEQKAVGGLAWKVYHAYWRAVGGALAVSILLSLLLMQASKNVSDWWLSHWISNLKNNGSAQSVLIIMETTPFANMSSEVKFYLTVYGSIAGANTIFTAIRAFLFAYGGIRAASVVHNRLLDTVLKATVTFFDTTPLGRVLNRFSSDLYSVDDTLPFFLNILLANIFGLLGMLVVMSYGLPWVLVPLLPLGLLYHCTQRFYRHTSRDLKRLCSLTLSPVYSHFSETLSGLGTIRASSSASRFEEENERRLEQNQRCLFLSNAAMQWLDIRLQMIGVVVVTGIGVIAVVQHQFKSIDPGLVGLSLSYALSITGLLSGLIFSFTQTEMQLVSVERTEEYSTTLPTEPQHSNPQVPTSWPEQGWVEFRGAVLSYREGLPNALDGVSLVVRPGEKVGVVGRTGSGKSTLFLALFRMVELNQGQILLDGVDTRQVGLAQLRSKLAIIPQDPFMFSGTVRENLDPCGRHPDPQLLEVLEHCHLSPVINRIGGLGAEVGERGKSLSLGQRQLLCLARALLTEANILCIDEATASVDQKTDKLLQQTIREKFQDKTVLTIAHRINTILDSDRVLVMHSGKVVEFDTPADLCQRDDSIFSELLYISHLRMFLFCNIL</sequence>
<evidence type="ECO:0000256" key="11">
    <source>
        <dbReference type="ARBA" id="ARBA00034018"/>
    </source>
</evidence>
<feature type="transmembrane region" description="Helical" evidence="16">
    <location>
        <begin position="334"/>
        <end position="355"/>
    </location>
</feature>
<feature type="transmembrane region" description="Helical" evidence="16">
    <location>
        <begin position="67"/>
        <end position="91"/>
    </location>
</feature>
<evidence type="ECO:0000256" key="8">
    <source>
        <dbReference type="ARBA" id="ARBA00022967"/>
    </source>
</evidence>
<keyword evidence="3" id="KW-0813">Transport</keyword>
<feature type="region of interest" description="Disordered" evidence="15">
    <location>
        <begin position="847"/>
        <end position="872"/>
    </location>
</feature>
<feature type="transmembrane region" description="Helical" evidence="16">
    <location>
        <begin position="173"/>
        <end position="192"/>
    </location>
</feature>
<dbReference type="GO" id="GO:0015431">
    <property type="term" value="F:ABC-type glutathione S-conjugate transporter activity"/>
    <property type="evidence" value="ECO:0007669"/>
    <property type="project" value="UniProtKB-EC"/>
</dbReference>
<feature type="transmembrane region" description="Helical" evidence="16">
    <location>
        <begin position="587"/>
        <end position="611"/>
    </location>
</feature>
<evidence type="ECO:0000259" key="17">
    <source>
        <dbReference type="PROSITE" id="PS50893"/>
    </source>
</evidence>
<evidence type="ECO:0000256" key="7">
    <source>
        <dbReference type="ARBA" id="ARBA00022840"/>
    </source>
</evidence>
<reference evidence="19" key="2">
    <citation type="submission" date="2025-09" db="UniProtKB">
        <authorList>
            <consortium name="Ensembl"/>
        </authorList>
    </citation>
    <scope>IDENTIFICATION</scope>
</reference>
<feature type="transmembrane region" description="Helical" evidence="16">
    <location>
        <begin position="1181"/>
        <end position="1202"/>
    </location>
</feature>
<dbReference type="PANTHER" id="PTHR24223:SF330">
    <property type="entry name" value="ATP-BINDING CASSETTE SUB-FAMILY C MEMBER 10"/>
    <property type="match status" value="1"/>
</dbReference>
<feature type="transmembrane region" description="Helical" evidence="16">
    <location>
        <begin position="558"/>
        <end position="581"/>
    </location>
</feature>
<comment type="catalytic activity">
    <reaction evidence="13">
        <text>17beta-estradiol 17-O-(beta-D-glucuronate)(in) + ATP + H2O = 17beta-estradiol 17-O-(beta-D-glucuronate)(out) + ADP + phosphate + H(+)</text>
        <dbReference type="Rhea" id="RHEA:60128"/>
        <dbReference type="ChEBI" id="CHEBI:15377"/>
        <dbReference type="ChEBI" id="CHEBI:15378"/>
        <dbReference type="ChEBI" id="CHEBI:30616"/>
        <dbReference type="ChEBI" id="CHEBI:43474"/>
        <dbReference type="ChEBI" id="CHEBI:82961"/>
        <dbReference type="ChEBI" id="CHEBI:456216"/>
    </reaction>
    <physiologicalReaction direction="left-to-right" evidence="13">
        <dbReference type="Rhea" id="RHEA:60129"/>
    </physiologicalReaction>
</comment>